<dbReference type="NCBIfam" id="TIGR00002">
    <property type="entry name" value="S16"/>
    <property type="match status" value="1"/>
</dbReference>
<proteinExistence type="inferred from homology"/>
<organism evidence="5 6">
    <name type="scientific">Candidatus Sungiibacteriota bacterium</name>
    <dbReference type="NCBI Taxonomy" id="2750080"/>
    <lineage>
        <taxon>Bacteria</taxon>
        <taxon>Candidatus Sungiibacteriota</taxon>
    </lineage>
</organism>
<evidence type="ECO:0000256" key="1">
    <source>
        <dbReference type="ARBA" id="ARBA00022980"/>
    </source>
</evidence>
<dbReference type="Pfam" id="PF00886">
    <property type="entry name" value="Ribosomal_S16"/>
    <property type="match status" value="1"/>
</dbReference>
<feature type="compositionally biased region" description="Basic and acidic residues" evidence="4">
    <location>
        <begin position="107"/>
        <end position="125"/>
    </location>
</feature>
<dbReference type="EMBL" id="CP066690">
    <property type="protein sequence ID" value="QQG45074.1"/>
    <property type="molecule type" value="Genomic_DNA"/>
</dbReference>
<evidence type="ECO:0000256" key="3">
    <source>
        <dbReference type="HAMAP-Rule" id="MF_00385"/>
    </source>
</evidence>
<protein>
    <recommendedName>
        <fullName evidence="3">Small ribosomal subunit protein bS16</fullName>
    </recommendedName>
</protein>
<gene>
    <name evidence="3 5" type="primary">rpsP</name>
    <name evidence="5" type="ORF">HYW89_03680</name>
</gene>
<dbReference type="Gene3D" id="3.30.1320.10">
    <property type="match status" value="1"/>
</dbReference>
<dbReference type="GO" id="GO:0005737">
    <property type="term" value="C:cytoplasm"/>
    <property type="evidence" value="ECO:0007669"/>
    <property type="project" value="UniProtKB-ARBA"/>
</dbReference>
<keyword evidence="2 3" id="KW-0687">Ribonucleoprotein</keyword>
<dbReference type="PANTHER" id="PTHR12919:SF20">
    <property type="entry name" value="SMALL RIBOSOMAL SUBUNIT PROTEIN BS16M"/>
    <property type="match status" value="1"/>
</dbReference>
<dbReference type="SUPFAM" id="SSF54565">
    <property type="entry name" value="Ribosomal protein S16"/>
    <property type="match status" value="1"/>
</dbReference>
<dbReference type="GO" id="GO:0015935">
    <property type="term" value="C:small ribosomal subunit"/>
    <property type="evidence" value="ECO:0007669"/>
    <property type="project" value="TreeGrafter"/>
</dbReference>
<dbReference type="GO" id="GO:0006412">
    <property type="term" value="P:translation"/>
    <property type="evidence" value="ECO:0007669"/>
    <property type="project" value="UniProtKB-UniRule"/>
</dbReference>
<dbReference type="GO" id="GO:0003735">
    <property type="term" value="F:structural constituent of ribosome"/>
    <property type="evidence" value="ECO:0007669"/>
    <property type="project" value="InterPro"/>
</dbReference>
<evidence type="ECO:0000313" key="6">
    <source>
        <dbReference type="Proteomes" id="UP000595618"/>
    </source>
</evidence>
<dbReference type="PANTHER" id="PTHR12919">
    <property type="entry name" value="30S RIBOSOMAL PROTEIN S16"/>
    <property type="match status" value="1"/>
</dbReference>
<feature type="region of interest" description="Disordered" evidence="4">
    <location>
        <begin position="93"/>
        <end position="125"/>
    </location>
</feature>
<accession>A0A7T5RJ64</accession>
<evidence type="ECO:0000256" key="2">
    <source>
        <dbReference type="ARBA" id="ARBA00023274"/>
    </source>
</evidence>
<evidence type="ECO:0000256" key="4">
    <source>
        <dbReference type="SAM" id="MobiDB-lite"/>
    </source>
</evidence>
<keyword evidence="1 3" id="KW-0689">Ribosomal protein</keyword>
<dbReference type="InterPro" id="IPR023803">
    <property type="entry name" value="Ribosomal_bS16_dom_sf"/>
</dbReference>
<comment type="similarity">
    <text evidence="3">Belongs to the bacterial ribosomal protein bS16 family.</text>
</comment>
<sequence>MLVIRFQRIGRKNDPAFRIVVTERRSKPKSGELEILGSYQPKTKETVLKNERILYWISKGAKVSDTVHNLLISKGVIKGSKINTVKTIQATIKESEAKTPNPELIPEQDKVTTPDSQKEATPEST</sequence>
<dbReference type="InterPro" id="IPR000307">
    <property type="entry name" value="Ribosomal_bS16"/>
</dbReference>
<dbReference type="AlphaFoldDB" id="A0A7T5RJ64"/>
<dbReference type="HAMAP" id="MF_00385">
    <property type="entry name" value="Ribosomal_bS16"/>
    <property type="match status" value="1"/>
</dbReference>
<name>A0A7T5RJ64_9BACT</name>
<evidence type="ECO:0000313" key="5">
    <source>
        <dbReference type="EMBL" id="QQG45074.1"/>
    </source>
</evidence>
<dbReference type="Proteomes" id="UP000595618">
    <property type="component" value="Chromosome"/>
</dbReference>
<reference evidence="5 6" key="1">
    <citation type="submission" date="2020-07" db="EMBL/GenBank/DDBJ databases">
        <title>Huge and variable diversity of episymbiotic CPR bacteria and DPANN archaea in groundwater ecosystems.</title>
        <authorList>
            <person name="He C.Y."/>
            <person name="Keren R."/>
            <person name="Whittaker M."/>
            <person name="Farag I.F."/>
            <person name="Doudna J."/>
            <person name="Cate J.H.D."/>
            <person name="Banfield J.F."/>
        </authorList>
    </citation>
    <scope>NUCLEOTIDE SEQUENCE [LARGE SCALE GENOMIC DNA]</scope>
    <source>
        <strain evidence="5">NC_groundwater_541_Ag_S-0.1um_46_50</strain>
    </source>
</reference>